<keyword evidence="6" id="KW-0067">ATP-binding</keyword>
<dbReference type="EC" id="2.7.11.1" evidence="1"/>
<evidence type="ECO:0000256" key="6">
    <source>
        <dbReference type="ARBA" id="ARBA00022840"/>
    </source>
</evidence>
<evidence type="ECO:0000256" key="7">
    <source>
        <dbReference type="ARBA" id="ARBA00047899"/>
    </source>
</evidence>
<dbReference type="Pfam" id="PF00069">
    <property type="entry name" value="Pkinase"/>
    <property type="match status" value="1"/>
</dbReference>
<evidence type="ECO:0000256" key="9">
    <source>
        <dbReference type="SAM" id="Phobius"/>
    </source>
</evidence>
<dbReference type="SUPFAM" id="SSF56112">
    <property type="entry name" value="Protein kinase-like (PK-like)"/>
    <property type="match status" value="1"/>
</dbReference>
<dbReference type="PANTHER" id="PTHR43289:SF34">
    <property type="entry name" value="SERINE_THREONINE-PROTEIN KINASE YBDM-RELATED"/>
    <property type="match status" value="1"/>
</dbReference>
<name>A0A3E0AGS3_9CHLR</name>
<dbReference type="Proteomes" id="UP000256388">
    <property type="component" value="Unassembled WGS sequence"/>
</dbReference>
<evidence type="ECO:0000313" key="11">
    <source>
        <dbReference type="EMBL" id="REG10865.1"/>
    </source>
</evidence>
<reference evidence="11 12" key="1">
    <citation type="submission" date="2018-08" db="EMBL/GenBank/DDBJ databases">
        <title>Genomic Encyclopedia of Type Strains, Phase IV (KMG-IV): sequencing the most valuable type-strain genomes for metagenomic binning, comparative biology and taxonomic classification.</title>
        <authorList>
            <person name="Goeker M."/>
        </authorList>
    </citation>
    <scope>NUCLEOTIDE SEQUENCE [LARGE SCALE GENOMIC DNA]</scope>
    <source>
        <strain evidence="11 12">DSM 23923</strain>
    </source>
</reference>
<evidence type="ECO:0000256" key="8">
    <source>
        <dbReference type="ARBA" id="ARBA00048679"/>
    </source>
</evidence>
<dbReference type="GO" id="GO:0005524">
    <property type="term" value="F:ATP binding"/>
    <property type="evidence" value="ECO:0007669"/>
    <property type="project" value="UniProtKB-KW"/>
</dbReference>
<protein>
    <recommendedName>
        <fullName evidence="1">non-specific serine/threonine protein kinase</fullName>
        <ecNumber evidence="1">2.7.11.1</ecNumber>
    </recommendedName>
</protein>
<keyword evidence="2" id="KW-0723">Serine/threonine-protein kinase</keyword>
<dbReference type="FunFam" id="3.30.200.20:FF:000035">
    <property type="entry name" value="Serine/threonine protein kinase Stk1"/>
    <property type="match status" value="1"/>
</dbReference>
<organism evidence="11 12">
    <name type="scientific">Pelolinea submarina</name>
    <dbReference type="NCBI Taxonomy" id="913107"/>
    <lineage>
        <taxon>Bacteria</taxon>
        <taxon>Bacillati</taxon>
        <taxon>Chloroflexota</taxon>
        <taxon>Anaerolineae</taxon>
        <taxon>Anaerolineales</taxon>
        <taxon>Anaerolineaceae</taxon>
        <taxon>Pelolinea</taxon>
    </lineage>
</organism>
<dbReference type="PROSITE" id="PS00108">
    <property type="entry name" value="PROTEIN_KINASE_ST"/>
    <property type="match status" value="1"/>
</dbReference>
<dbReference type="RefSeq" id="WP_267896265.1">
    <property type="nucleotide sequence ID" value="NZ_AP018437.1"/>
</dbReference>
<accession>A0A3E0AGS3</accession>
<dbReference type="InterPro" id="IPR011009">
    <property type="entry name" value="Kinase-like_dom_sf"/>
</dbReference>
<keyword evidence="5 11" id="KW-0418">Kinase</keyword>
<keyword evidence="3" id="KW-0808">Transferase</keyword>
<dbReference type="SMART" id="SM00220">
    <property type="entry name" value="S_TKc"/>
    <property type="match status" value="1"/>
</dbReference>
<comment type="catalytic activity">
    <reaction evidence="8">
        <text>L-seryl-[protein] + ATP = O-phospho-L-seryl-[protein] + ADP + H(+)</text>
        <dbReference type="Rhea" id="RHEA:17989"/>
        <dbReference type="Rhea" id="RHEA-COMP:9863"/>
        <dbReference type="Rhea" id="RHEA-COMP:11604"/>
        <dbReference type="ChEBI" id="CHEBI:15378"/>
        <dbReference type="ChEBI" id="CHEBI:29999"/>
        <dbReference type="ChEBI" id="CHEBI:30616"/>
        <dbReference type="ChEBI" id="CHEBI:83421"/>
        <dbReference type="ChEBI" id="CHEBI:456216"/>
        <dbReference type="EC" id="2.7.11.1"/>
    </reaction>
</comment>
<keyword evidence="9" id="KW-0812">Transmembrane</keyword>
<feature type="transmembrane region" description="Helical" evidence="9">
    <location>
        <begin position="323"/>
        <end position="345"/>
    </location>
</feature>
<keyword evidence="9" id="KW-1133">Transmembrane helix</keyword>
<gene>
    <name evidence="11" type="ORF">DFR64_0732</name>
</gene>
<keyword evidence="12" id="KW-1185">Reference proteome</keyword>
<keyword evidence="9" id="KW-0472">Membrane</keyword>
<dbReference type="InterPro" id="IPR008271">
    <property type="entry name" value="Ser/Thr_kinase_AS"/>
</dbReference>
<dbReference type="CDD" id="cd14014">
    <property type="entry name" value="STKc_PknB_like"/>
    <property type="match status" value="1"/>
</dbReference>
<comment type="caution">
    <text evidence="11">The sequence shown here is derived from an EMBL/GenBank/DDBJ whole genome shotgun (WGS) entry which is preliminary data.</text>
</comment>
<dbReference type="InterPro" id="IPR000719">
    <property type="entry name" value="Prot_kinase_dom"/>
</dbReference>
<dbReference type="GO" id="GO:0004674">
    <property type="term" value="F:protein serine/threonine kinase activity"/>
    <property type="evidence" value="ECO:0007669"/>
    <property type="project" value="UniProtKB-KW"/>
</dbReference>
<dbReference type="AlphaFoldDB" id="A0A3E0AGS3"/>
<dbReference type="Gene3D" id="3.30.200.20">
    <property type="entry name" value="Phosphorylase Kinase, domain 1"/>
    <property type="match status" value="1"/>
</dbReference>
<evidence type="ECO:0000259" key="10">
    <source>
        <dbReference type="PROSITE" id="PS50011"/>
    </source>
</evidence>
<comment type="catalytic activity">
    <reaction evidence="7">
        <text>L-threonyl-[protein] + ATP = O-phospho-L-threonyl-[protein] + ADP + H(+)</text>
        <dbReference type="Rhea" id="RHEA:46608"/>
        <dbReference type="Rhea" id="RHEA-COMP:11060"/>
        <dbReference type="Rhea" id="RHEA-COMP:11605"/>
        <dbReference type="ChEBI" id="CHEBI:15378"/>
        <dbReference type="ChEBI" id="CHEBI:30013"/>
        <dbReference type="ChEBI" id="CHEBI:30616"/>
        <dbReference type="ChEBI" id="CHEBI:61977"/>
        <dbReference type="ChEBI" id="CHEBI:456216"/>
        <dbReference type="EC" id="2.7.11.1"/>
    </reaction>
</comment>
<proteinExistence type="predicted"/>
<evidence type="ECO:0000256" key="5">
    <source>
        <dbReference type="ARBA" id="ARBA00022777"/>
    </source>
</evidence>
<dbReference type="PANTHER" id="PTHR43289">
    <property type="entry name" value="MITOGEN-ACTIVATED PROTEIN KINASE KINASE KINASE 20-RELATED"/>
    <property type="match status" value="1"/>
</dbReference>
<dbReference type="Gene3D" id="1.10.510.10">
    <property type="entry name" value="Transferase(Phosphotransferase) domain 1"/>
    <property type="match status" value="1"/>
</dbReference>
<evidence type="ECO:0000256" key="3">
    <source>
        <dbReference type="ARBA" id="ARBA00022679"/>
    </source>
</evidence>
<feature type="domain" description="Protein kinase" evidence="10">
    <location>
        <begin position="15"/>
        <end position="273"/>
    </location>
</feature>
<evidence type="ECO:0000256" key="4">
    <source>
        <dbReference type="ARBA" id="ARBA00022741"/>
    </source>
</evidence>
<sequence length="349" mass="39146">MDDLTSSFPIINNRYQIHSTIASGGMAVIYLAQDLLLERSVAMKILRRDFSDNQEFQNRFRAEARASARLSHPNIVTTYDFGYDADRLYIVFELVQGKDLKSILAEQAPLPMAQALDYLRQAGRGLGYAHENGIVHCDVKTQNMLVSDLGILKITDFGIARAMDSISRDERSDVVWGSPYYLSPEQARGLPPSPATDVYSLGVIAYEMFAGKLPFDAEDSIELARKHREDSPIPPKELNPEISEDLNAFILKALSKKPEERFSDGNIFVKALNSIGITRNRPAESIKERLHEGKAVNKNQKAAAALPVKQKPKVSRKYDWRTILLSFLALIVAGGLIPFWIYVLFSLNK</sequence>
<dbReference type="EMBL" id="QUMS01000001">
    <property type="protein sequence ID" value="REG10865.1"/>
    <property type="molecule type" value="Genomic_DNA"/>
</dbReference>
<dbReference type="PROSITE" id="PS50011">
    <property type="entry name" value="PROTEIN_KINASE_DOM"/>
    <property type="match status" value="1"/>
</dbReference>
<evidence type="ECO:0000313" key="12">
    <source>
        <dbReference type="Proteomes" id="UP000256388"/>
    </source>
</evidence>
<evidence type="ECO:0000256" key="1">
    <source>
        <dbReference type="ARBA" id="ARBA00012513"/>
    </source>
</evidence>
<keyword evidence="4" id="KW-0547">Nucleotide-binding</keyword>
<feature type="transmembrane region" description="Helical" evidence="9">
    <location>
        <begin position="15"/>
        <end position="37"/>
    </location>
</feature>
<evidence type="ECO:0000256" key="2">
    <source>
        <dbReference type="ARBA" id="ARBA00022527"/>
    </source>
</evidence>